<dbReference type="KEGG" id="psoj:PHYSODRAFT_337857"/>
<keyword evidence="4" id="KW-1185">Reference proteome</keyword>
<feature type="region of interest" description="Disordered" evidence="1">
    <location>
        <begin position="1"/>
        <end position="43"/>
    </location>
</feature>
<reference evidence="2 4" key="1">
    <citation type="journal article" date="2006" name="Science">
        <title>Phytophthora genome sequences uncover evolutionary origins and mechanisms of pathogenesis.</title>
        <authorList>
            <person name="Tyler B.M."/>
            <person name="Tripathy S."/>
            <person name="Zhang X."/>
            <person name="Dehal P."/>
            <person name="Jiang R.H."/>
            <person name="Aerts A."/>
            <person name="Arredondo F.D."/>
            <person name="Baxter L."/>
            <person name="Bensasson D."/>
            <person name="Beynon J.L."/>
            <person name="Chapman J."/>
            <person name="Damasceno C.M."/>
            <person name="Dorrance A.E."/>
            <person name="Dou D."/>
            <person name="Dickerman A.W."/>
            <person name="Dubchak I.L."/>
            <person name="Garbelotto M."/>
            <person name="Gijzen M."/>
            <person name="Gordon S.G."/>
            <person name="Govers F."/>
            <person name="Grunwald N.J."/>
            <person name="Huang W."/>
            <person name="Ivors K.L."/>
            <person name="Jones R.W."/>
            <person name="Kamoun S."/>
            <person name="Krampis K."/>
            <person name="Lamour K.H."/>
            <person name="Lee M.K."/>
            <person name="McDonald W.H."/>
            <person name="Medina M."/>
            <person name="Meijer H.J."/>
            <person name="Nordberg E.K."/>
            <person name="Maclean D.J."/>
            <person name="Ospina-Giraldo M.D."/>
            <person name="Morris P.F."/>
            <person name="Phuntumart V."/>
            <person name="Putnam N.H."/>
            <person name="Rash S."/>
            <person name="Rose J.K."/>
            <person name="Sakihama Y."/>
            <person name="Salamov A.A."/>
            <person name="Savidor A."/>
            <person name="Scheuring C.F."/>
            <person name="Smith B.M."/>
            <person name="Sobral B.W."/>
            <person name="Terry A."/>
            <person name="Torto-Alalibo T.A."/>
            <person name="Win J."/>
            <person name="Xu Z."/>
            <person name="Zhang H."/>
            <person name="Grigoriev I.V."/>
            <person name="Rokhsar D.S."/>
            <person name="Boore J.L."/>
        </authorList>
    </citation>
    <scope>NUCLEOTIDE SEQUENCE [LARGE SCALE GENOMIC DNA]</scope>
    <source>
        <strain evidence="2 4">P6497</strain>
    </source>
</reference>
<feature type="compositionally biased region" description="Low complexity" evidence="1">
    <location>
        <begin position="21"/>
        <end position="32"/>
    </location>
</feature>
<name>G4ZZ72_PHYSP</name>
<protein>
    <submittedName>
        <fullName evidence="2">Uncharacterized protein</fullName>
    </submittedName>
</protein>
<dbReference type="InParanoid" id="G4ZZ72"/>
<accession>G4ZZ72</accession>
<evidence type="ECO:0000313" key="3">
    <source>
        <dbReference type="EMBL" id="EGZ11100.1"/>
    </source>
</evidence>
<dbReference type="EMBL" id="JH159158">
    <property type="protein sequence ID" value="EGZ11094.1"/>
    <property type="molecule type" value="Genomic_DNA"/>
</dbReference>
<dbReference type="Proteomes" id="UP000002640">
    <property type="component" value="Unassembled WGS sequence"/>
</dbReference>
<reference evidence="2" key="2">
    <citation type="submission" date="2011-09" db="EMBL/GenBank/DDBJ databases">
        <authorList>
            <consortium name="US DOE Joint Genome Institute (JGI-PGF)"/>
            <person name="Aerts A."/>
            <person name="Grimwood J."/>
            <person name="Schmutz J."/>
            <person name="Lucas S."/>
            <person name="Hammon N."/>
            <person name="Glavina del Rio T."/>
            <person name="Dalin E."/>
            <person name="Tice H."/>
            <person name="Pitluck S."/>
            <person name="Dehal P."/>
            <person name="Chapman J."/>
            <person name="Putman N.H."/>
            <person name="Salamov A.A."/>
            <person name="Terry A."/>
            <person name="Rokhsar D.S."/>
            <person name="Boore J.L."/>
            <person name="Tripathy S."/>
            <person name="Tyler B.M."/>
            <person name="Grigoriev I.V."/>
        </authorList>
    </citation>
    <scope>NUCLEOTIDE SEQUENCE</scope>
    <source>
        <strain evidence="2">P6497</strain>
    </source>
</reference>
<dbReference type="EMBL" id="JH159158">
    <property type="protein sequence ID" value="EGZ11100.1"/>
    <property type="molecule type" value="Genomic_DNA"/>
</dbReference>
<dbReference type="GeneID" id="20647457"/>
<dbReference type="RefSeq" id="XP_009533845.1">
    <property type="nucleotide sequence ID" value="XM_009535550.1"/>
</dbReference>
<evidence type="ECO:0000313" key="4">
    <source>
        <dbReference type="Proteomes" id="UP000002640"/>
    </source>
</evidence>
<dbReference type="RefSeq" id="XP_009533839.1">
    <property type="nucleotide sequence ID" value="XM_009535544.1"/>
</dbReference>
<sequence>MSREWIHSARGVEVTPPPGAPEGEASGPGPVARPVTTTERKRVQSAWKRKLKSARKHRDPADYATAAGIWNFSHGF</sequence>
<dbReference type="GeneID" id="20647456"/>
<dbReference type="AlphaFoldDB" id="G4ZZ72"/>
<gene>
    <name evidence="2" type="ORF">PHYSODRAFT_337857</name>
    <name evidence="3" type="ORF">PHYSODRAFT_337864</name>
</gene>
<organism evidence="4">
    <name type="scientific">Phytophthora sojae (strain P6497)</name>
    <name type="common">Soybean stem and root rot agent</name>
    <name type="synonym">Phytophthora megasperma f. sp. glycines</name>
    <dbReference type="NCBI Taxonomy" id="1094619"/>
    <lineage>
        <taxon>Eukaryota</taxon>
        <taxon>Sar</taxon>
        <taxon>Stramenopiles</taxon>
        <taxon>Oomycota</taxon>
        <taxon>Peronosporomycetes</taxon>
        <taxon>Peronosporales</taxon>
        <taxon>Peronosporaceae</taxon>
        <taxon>Phytophthora</taxon>
    </lineage>
</organism>
<dbReference type="KEGG" id="psoj:PHYSODRAFT_337864"/>
<evidence type="ECO:0000313" key="2">
    <source>
        <dbReference type="EMBL" id="EGZ11094.1"/>
    </source>
</evidence>
<proteinExistence type="predicted"/>
<evidence type="ECO:0000256" key="1">
    <source>
        <dbReference type="SAM" id="MobiDB-lite"/>
    </source>
</evidence>